<proteinExistence type="predicted"/>
<dbReference type="Proteomes" id="UP000559256">
    <property type="component" value="Unassembled WGS sequence"/>
</dbReference>
<feature type="region of interest" description="Disordered" evidence="1">
    <location>
        <begin position="43"/>
        <end position="72"/>
    </location>
</feature>
<evidence type="ECO:0000313" key="3">
    <source>
        <dbReference type="Proteomes" id="UP000559256"/>
    </source>
</evidence>
<evidence type="ECO:0000313" key="2">
    <source>
        <dbReference type="EMBL" id="KAF5336794.1"/>
    </source>
</evidence>
<organism evidence="2 3">
    <name type="scientific">Tetrapyrgos nigripes</name>
    <dbReference type="NCBI Taxonomy" id="182062"/>
    <lineage>
        <taxon>Eukaryota</taxon>
        <taxon>Fungi</taxon>
        <taxon>Dikarya</taxon>
        <taxon>Basidiomycota</taxon>
        <taxon>Agaricomycotina</taxon>
        <taxon>Agaricomycetes</taxon>
        <taxon>Agaricomycetidae</taxon>
        <taxon>Agaricales</taxon>
        <taxon>Marasmiineae</taxon>
        <taxon>Marasmiaceae</taxon>
        <taxon>Tetrapyrgos</taxon>
    </lineage>
</organism>
<feature type="compositionally biased region" description="Polar residues" evidence="1">
    <location>
        <begin position="10"/>
        <end position="20"/>
    </location>
</feature>
<dbReference type="AlphaFoldDB" id="A0A8H5FHC5"/>
<feature type="region of interest" description="Disordered" evidence="1">
    <location>
        <begin position="689"/>
        <end position="711"/>
    </location>
</feature>
<evidence type="ECO:0000256" key="1">
    <source>
        <dbReference type="SAM" id="MobiDB-lite"/>
    </source>
</evidence>
<feature type="region of interest" description="Disordered" evidence="1">
    <location>
        <begin position="1"/>
        <end position="29"/>
    </location>
</feature>
<comment type="caution">
    <text evidence="2">The sequence shown here is derived from an EMBL/GenBank/DDBJ whole genome shotgun (WGS) entry which is preliminary data.</text>
</comment>
<sequence>MNLDHDSPHSSDSANLQRDSYSMPPSPPLISVSLQELNWDVRSTTPSQPFRDQYLNSSPSNAAGHSSSTSDGRLVSGSFLDHNWYPASSTAPAVQPRISDIRSSPSSSSDQYPILRPLSSIIAHSPVENLQPQSSGVSGRKSTTSEISIQNYTPGVCQNCSWYHCMAADRRSLKTMEKGLKYYQLRRFDFLWSCVCKAASEEDDRRKLLDMWQSLVDSDDIWRLWDIRDEEATWPYDLLQEMVFHCFEYGLDDDCYSGVATIISRRLEGHTSGLCGFSADSSATESTNHPLVMRLILILWKTILACRRTKYESRSTFSLVEDGIPGLVARWWDMIPAAVKSDLLEITADITRPWTELCTTLKRRGHSCSEGHPRESMWRVWVTVQDLRVPYLPDHPNCSECESNRISLTGRPDFVKPHLVALWCISKAMEYLPRMLNGVRPNTTLDFWSSRSSQNILYPEYLDLIDEWLHKLPSDNGGKEKDSSTVVSHARWVPSWLYTCLVENENDLATHWSEIANPIAQISNSRNPLVTHLEAPPDPATWICAVALFSVARHLSLSSSDFRSVAAKNFPSIISLEPLRILLEKAPKIVQTPAVKCFEERLKRSGHTCWQDWEKCGENSIQVLYASAYSTLMNESPPMVGCGQPHICKICRIKDDFHTFSLDVDRKGMDEKDWMANRLATLQKVLTGQDDLSSHGSDSESASETECDAGDPIHQKLTNEMISIPAADASPRLERPHLPVSTVVATGEDHIPRAPESRMEGLLTSPDGPSPPEDHDALTLEVSHSPLSPTMVPQQASSSNNTSSDHFITETGLSRNSKTSKHAQKLRPSELRKTVKDKLVSLLESHGFDVSVQSSHGKKTYKLPWSNLVDELRHTGREFVNWPEVKAEDGLYRPLVLAAPNGIGKAPLNELGPLYEALTSKERLLGIRKIVDSSGLSQMRMVTVIPSSGHGTKRNRDEQTGDVERDSAPKRGRTVGLESSSSTR</sequence>
<feature type="compositionally biased region" description="Basic and acidic residues" evidence="1">
    <location>
        <begin position="954"/>
        <end position="969"/>
    </location>
</feature>
<dbReference type="EMBL" id="JAACJM010000220">
    <property type="protein sequence ID" value="KAF5336794.1"/>
    <property type="molecule type" value="Genomic_DNA"/>
</dbReference>
<feature type="region of interest" description="Disordered" evidence="1">
    <location>
        <begin position="742"/>
        <end position="830"/>
    </location>
</feature>
<gene>
    <name evidence="2" type="ORF">D9758_015843</name>
</gene>
<feature type="region of interest" description="Disordered" evidence="1">
    <location>
        <begin position="944"/>
        <end position="984"/>
    </location>
</feature>
<feature type="compositionally biased region" description="Polar residues" evidence="1">
    <location>
        <begin position="785"/>
        <end position="817"/>
    </location>
</feature>
<keyword evidence="3" id="KW-1185">Reference proteome</keyword>
<name>A0A8H5FHC5_9AGAR</name>
<feature type="compositionally biased region" description="Low complexity" evidence="1">
    <location>
        <begin position="690"/>
        <end position="700"/>
    </location>
</feature>
<feature type="compositionally biased region" description="Basic and acidic residues" evidence="1">
    <location>
        <begin position="747"/>
        <end position="759"/>
    </location>
</feature>
<reference evidence="2 3" key="1">
    <citation type="journal article" date="2020" name="ISME J.">
        <title>Uncovering the hidden diversity of litter-decomposition mechanisms in mushroom-forming fungi.</title>
        <authorList>
            <person name="Floudas D."/>
            <person name="Bentzer J."/>
            <person name="Ahren D."/>
            <person name="Johansson T."/>
            <person name="Persson P."/>
            <person name="Tunlid A."/>
        </authorList>
    </citation>
    <scope>NUCLEOTIDE SEQUENCE [LARGE SCALE GENOMIC DNA]</scope>
    <source>
        <strain evidence="2 3">CBS 291.85</strain>
    </source>
</reference>
<accession>A0A8H5FHC5</accession>
<protein>
    <submittedName>
        <fullName evidence="2">Uncharacterized protein</fullName>
    </submittedName>
</protein>
<feature type="compositionally biased region" description="Low complexity" evidence="1">
    <location>
        <begin position="56"/>
        <end position="70"/>
    </location>
</feature>